<feature type="region of interest" description="Disordered" evidence="1">
    <location>
        <begin position="67"/>
        <end position="185"/>
    </location>
</feature>
<protein>
    <submittedName>
        <fullName evidence="3">Uncharacterized protein</fullName>
    </submittedName>
</protein>
<evidence type="ECO:0000256" key="1">
    <source>
        <dbReference type="SAM" id="MobiDB-lite"/>
    </source>
</evidence>
<accession>A0AAE1G5P8</accession>
<sequence length="185" mass="20120">MDNSNLEINVGKLCHPEEKNCQQKCSKSAVKKGGKSGGLSTPRSHSSEFLDHEVPISLIAKPRVHWAPLGNASPGAHSPGPDVTRTHWVSSPHMDVVARSESKSHQSRTPDLTRPRVHWSSSPNLDVPTPESAKRQLLVPDVIDKSPKHSCGKGHKGSPVHRQEGRSQAQGARKEASSRHPHGDH</sequence>
<dbReference type="Proteomes" id="UP001286313">
    <property type="component" value="Unassembled WGS sequence"/>
</dbReference>
<feature type="region of interest" description="Disordered" evidence="1">
    <location>
        <begin position="18"/>
        <end position="50"/>
    </location>
</feature>
<feature type="compositionally biased region" description="Basic residues" evidence="1">
    <location>
        <begin position="148"/>
        <end position="159"/>
    </location>
</feature>
<dbReference type="EMBL" id="JAWQEG010002460">
    <property type="protein sequence ID" value="KAK3871831.1"/>
    <property type="molecule type" value="Genomic_DNA"/>
</dbReference>
<name>A0AAE1G5P8_PETCI</name>
<proteinExistence type="predicted"/>
<evidence type="ECO:0000313" key="4">
    <source>
        <dbReference type="Proteomes" id="UP001286313"/>
    </source>
</evidence>
<dbReference type="EMBL" id="JAWQEG010000689">
    <property type="protein sequence ID" value="KAK3886560.1"/>
    <property type="molecule type" value="Genomic_DNA"/>
</dbReference>
<evidence type="ECO:0000313" key="3">
    <source>
        <dbReference type="EMBL" id="KAK3886560.1"/>
    </source>
</evidence>
<reference evidence="3" key="1">
    <citation type="submission" date="2023-10" db="EMBL/GenBank/DDBJ databases">
        <title>Genome assemblies of two species of porcelain crab, Petrolisthes cinctipes and Petrolisthes manimaculis (Anomura: Porcellanidae).</title>
        <authorList>
            <person name="Angst P."/>
        </authorList>
    </citation>
    <scope>NUCLEOTIDE SEQUENCE</scope>
    <source>
        <strain evidence="3">PB745_01</strain>
        <tissue evidence="3">Gill</tissue>
    </source>
</reference>
<comment type="caution">
    <text evidence="3">The sequence shown here is derived from an EMBL/GenBank/DDBJ whole genome shotgun (WGS) entry which is preliminary data.</text>
</comment>
<keyword evidence="4" id="KW-1185">Reference proteome</keyword>
<organism evidence="3 4">
    <name type="scientific">Petrolisthes cinctipes</name>
    <name type="common">Flat porcelain crab</name>
    <dbReference type="NCBI Taxonomy" id="88211"/>
    <lineage>
        <taxon>Eukaryota</taxon>
        <taxon>Metazoa</taxon>
        <taxon>Ecdysozoa</taxon>
        <taxon>Arthropoda</taxon>
        <taxon>Crustacea</taxon>
        <taxon>Multicrustacea</taxon>
        <taxon>Malacostraca</taxon>
        <taxon>Eumalacostraca</taxon>
        <taxon>Eucarida</taxon>
        <taxon>Decapoda</taxon>
        <taxon>Pleocyemata</taxon>
        <taxon>Anomura</taxon>
        <taxon>Galatheoidea</taxon>
        <taxon>Porcellanidae</taxon>
        <taxon>Petrolisthes</taxon>
    </lineage>
</organism>
<dbReference type="AlphaFoldDB" id="A0AAE1G5P8"/>
<gene>
    <name evidence="3" type="ORF">Pcinc_009310</name>
    <name evidence="2" type="ORF">Pcinc_023035</name>
</gene>
<feature type="compositionally biased region" description="Basic and acidic residues" evidence="1">
    <location>
        <begin position="172"/>
        <end position="185"/>
    </location>
</feature>
<evidence type="ECO:0000313" key="2">
    <source>
        <dbReference type="EMBL" id="KAK3871831.1"/>
    </source>
</evidence>